<sequence>MNDIIDKFNQIPLAQRVILLILTMVALGAAFWFLAYEPMQSDLKSNQSQLQELKHKKQDLARLKEKKARIQAKIASLEQELLIAREKLPESAEIPSLLQRIYNQANTAGLDIRTFEPMEHQTQSYYIEIPVKMQLVGTYDELANFFYYVGRMTRIVNVKNLDIKREKSGINENGNLVVSAQATTFQMNSAPDAGAAKKK</sequence>
<reference evidence="1 2" key="1">
    <citation type="submission" date="2018-06" db="EMBL/GenBank/DDBJ databases">
        <title>Lujinxingia sediminis gen. nov. sp. nov., a new facultative anaerobic member of the class Deltaproteobacteria, and proposal of Lujinxingaceae fam. nov.</title>
        <authorList>
            <person name="Guo L.-Y."/>
            <person name="Li C.-M."/>
            <person name="Wang S."/>
            <person name="Du Z.-J."/>
        </authorList>
    </citation>
    <scope>NUCLEOTIDE SEQUENCE [LARGE SCALE GENOMIC DNA]</scope>
    <source>
        <strain evidence="1 2">FA350</strain>
    </source>
</reference>
<dbReference type="PANTHER" id="PTHR39555">
    <property type="entry name" value="FIMBRIAL ASSEMBLY PROTEIN PILO-LIKE PROTEIN-RELATED"/>
    <property type="match status" value="1"/>
</dbReference>
<protein>
    <submittedName>
        <fullName evidence="1">Uncharacterized protein</fullName>
    </submittedName>
</protein>
<dbReference type="PANTHER" id="PTHR39555:SF1">
    <property type="entry name" value="TYPE IV PILUS INNER MEMBRANE COMPONENT PILO"/>
    <property type="match status" value="1"/>
</dbReference>
<dbReference type="KEGG" id="bsed:DN745_03020"/>
<dbReference type="GO" id="GO:0043683">
    <property type="term" value="P:type IV pilus assembly"/>
    <property type="evidence" value="ECO:0007669"/>
    <property type="project" value="InterPro"/>
</dbReference>
<dbReference type="Proteomes" id="UP000249799">
    <property type="component" value="Chromosome"/>
</dbReference>
<proteinExistence type="predicted"/>
<dbReference type="AlphaFoldDB" id="A0A2Z4FI35"/>
<dbReference type="Pfam" id="PF04350">
    <property type="entry name" value="PilO"/>
    <property type="match status" value="1"/>
</dbReference>
<name>A0A2Z4FI35_9DELT</name>
<dbReference type="GO" id="GO:0043107">
    <property type="term" value="P:type IV pilus-dependent motility"/>
    <property type="evidence" value="ECO:0007669"/>
    <property type="project" value="InterPro"/>
</dbReference>
<dbReference type="EMBL" id="CP030032">
    <property type="protein sequence ID" value="AWV88368.1"/>
    <property type="molecule type" value="Genomic_DNA"/>
</dbReference>
<organism evidence="1 2">
    <name type="scientific">Bradymonas sediminis</name>
    <dbReference type="NCBI Taxonomy" id="1548548"/>
    <lineage>
        <taxon>Bacteria</taxon>
        <taxon>Deltaproteobacteria</taxon>
        <taxon>Bradymonadales</taxon>
        <taxon>Bradymonadaceae</taxon>
        <taxon>Bradymonas</taxon>
    </lineage>
</organism>
<evidence type="ECO:0000313" key="2">
    <source>
        <dbReference type="Proteomes" id="UP000249799"/>
    </source>
</evidence>
<dbReference type="Gene3D" id="3.30.70.60">
    <property type="match status" value="1"/>
</dbReference>
<gene>
    <name evidence="1" type="ORF">DN745_03020</name>
</gene>
<evidence type="ECO:0000313" key="1">
    <source>
        <dbReference type="EMBL" id="AWV88368.1"/>
    </source>
</evidence>
<dbReference type="InterPro" id="IPR007445">
    <property type="entry name" value="PilO"/>
</dbReference>
<dbReference type="InterPro" id="IPR014717">
    <property type="entry name" value="Transl_elong_EF1B/ribsomal_bS6"/>
</dbReference>
<dbReference type="OrthoDB" id="5502253at2"/>
<dbReference type="RefSeq" id="WP_111332045.1">
    <property type="nucleotide sequence ID" value="NZ_CP030032.1"/>
</dbReference>
<keyword evidence="2" id="KW-1185">Reference proteome</keyword>
<accession>A0A2Z4FI35</accession>